<dbReference type="Gene3D" id="2.60.130.10">
    <property type="entry name" value="Aromatic compound dioxygenase"/>
    <property type="match status" value="1"/>
</dbReference>
<keyword evidence="2" id="KW-0732">Signal</keyword>
<gene>
    <name evidence="4" type="ORF">SAMN04488108_1917</name>
</gene>
<name>A0A1M7ZB55_9BACT</name>
<feature type="domain" description="Intradiol ring-cleavage dioxygenases" evidence="3">
    <location>
        <begin position="92"/>
        <end position="176"/>
    </location>
</feature>
<accession>A0A1M7ZB55</accession>
<keyword evidence="4" id="KW-0560">Oxidoreductase</keyword>
<evidence type="ECO:0000259" key="3">
    <source>
        <dbReference type="Pfam" id="PF00775"/>
    </source>
</evidence>
<dbReference type="InterPro" id="IPR000627">
    <property type="entry name" value="Intradiol_dOase_C"/>
</dbReference>
<organism evidence="4 5">
    <name type="scientific">Algoriphagus zhangzhouensis</name>
    <dbReference type="NCBI Taxonomy" id="1073327"/>
    <lineage>
        <taxon>Bacteria</taxon>
        <taxon>Pseudomonadati</taxon>
        <taxon>Bacteroidota</taxon>
        <taxon>Cytophagia</taxon>
        <taxon>Cytophagales</taxon>
        <taxon>Cyclobacteriaceae</taxon>
        <taxon>Algoriphagus</taxon>
    </lineage>
</organism>
<dbReference type="SUPFAM" id="SSF49482">
    <property type="entry name" value="Aromatic compound dioxygenase"/>
    <property type="match status" value="1"/>
</dbReference>
<dbReference type="STRING" id="1073327.SAMN04488108_1917"/>
<dbReference type="GO" id="GO:0016702">
    <property type="term" value="F:oxidoreductase activity, acting on single donors with incorporation of molecular oxygen, incorporation of two atoms of oxygen"/>
    <property type="evidence" value="ECO:0007669"/>
    <property type="project" value="InterPro"/>
</dbReference>
<dbReference type="PROSITE" id="PS51257">
    <property type="entry name" value="PROKAR_LIPOPROTEIN"/>
    <property type="match status" value="1"/>
</dbReference>
<dbReference type="GO" id="GO:0008199">
    <property type="term" value="F:ferric iron binding"/>
    <property type="evidence" value="ECO:0007669"/>
    <property type="project" value="InterPro"/>
</dbReference>
<dbReference type="EMBL" id="FRXN01000002">
    <property type="protein sequence ID" value="SHO62145.1"/>
    <property type="molecule type" value="Genomic_DNA"/>
</dbReference>
<keyword evidence="4" id="KW-0223">Dioxygenase</keyword>
<reference evidence="5" key="1">
    <citation type="submission" date="2016-12" db="EMBL/GenBank/DDBJ databases">
        <authorList>
            <person name="Varghese N."/>
            <person name="Submissions S."/>
        </authorList>
    </citation>
    <scope>NUCLEOTIDE SEQUENCE [LARGE SCALE GENOMIC DNA]</scope>
    <source>
        <strain evidence="5">DSM 25035</strain>
    </source>
</reference>
<dbReference type="PANTHER" id="PTHR34315:SF1">
    <property type="entry name" value="INTRADIOL RING-CLEAVAGE DIOXYGENASES DOMAIN-CONTAINING PROTEIN-RELATED"/>
    <property type="match status" value="1"/>
</dbReference>
<feature type="region of interest" description="Disordered" evidence="1">
    <location>
        <begin position="34"/>
        <end position="74"/>
    </location>
</feature>
<evidence type="ECO:0000256" key="1">
    <source>
        <dbReference type="SAM" id="MobiDB-lite"/>
    </source>
</evidence>
<evidence type="ECO:0000256" key="2">
    <source>
        <dbReference type="SAM" id="SignalP"/>
    </source>
</evidence>
<keyword evidence="5" id="KW-1185">Reference proteome</keyword>
<feature type="signal peptide" evidence="2">
    <location>
        <begin position="1"/>
        <end position="24"/>
    </location>
</feature>
<dbReference type="InterPro" id="IPR015889">
    <property type="entry name" value="Intradiol_dOase_core"/>
</dbReference>
<dbReference type="PANTHER" id="PTHR34315">
    <property type="match status" value="1"/>
</dbReference>
<evidence type="ECO:0000313" key="5">
    <source>
        <dbReference type="Proteomes" id="UP000184609"/>
    </source>
</evidence>
<dbReference type="OrthoDB" id="933561at2"/>
<protein>
    <submittedName>
        <fullName evidence="4">Dioxygenase</fullName>
    </submittedName>
</protein>
<proteinExistence type="predicted"/>
<sequence>MDRKKFIKKSIAGLGSIIALPSFYACKSNQPQGFGPGMPPLPPGGMPPPMMDSEPWDGSGTCPTSPQETAGPFPIKTPAQLVRENIVVDRKGIPLLINLSIKNKSDNCNPLADVFVDIWHCDADGNYSEYGDIPMQKKDYTKKHFLRGRQTTDSNGQVSFISIFPGWYQGRAPHIHVEVLDKNEKSLLVSQIAFEENQVNVIYSTKHYRGPADQKNETDMVFSNSLAGNMADSLTGNNTDGYVLGKTFIT</sequence>
<feature type="compositionally biased region" description="Pro residues" evidence="1">
    <location>
        <begin position="37"/>
        <end position="50"/>
    </location>
</feature>
<evidence type="ECO:0000313" key="4">
    <source>
        <dbReference type="EMBL" id="SHO62145.1"/>
    </source>
</evidence>
<dbReference type="RefSeq" id="WP_073571739.1">
    <property type="nucleotide sequence ID" value="NZ_FRXN01000002.1"/>
</dbReference>
<feature type="chain" id="PRO_5012093850" evidence="2">
    <location>
        <begin position="25"/>
        <end position="250"/>
    </location>
</feature>
<dbReference type="Pfam" id="PF00775">
    <property type="entry name" value="Dioxygenase_C"/>
    <property type="match status" value="1"/>
</dbReference>
<dbReference type="Proteomes" id="UP000184609">
    <property type="component" value="Unassembled WGS sequence"/>
</dbReference>
<dbReference type="AlphaFoldDB" id="A0A1M7ZB55"/>